<protein>
    <submittedName>
        <fullName evidence="1">Uncharacterized protein</fullName>
    </submittedName>
</protein>
<accession>A0A1S7FVJ7</accession>
<reference evidence="2" key="1">
    <citation type="submission" date="2015-03" db="EMBL/GenBank/DDBJ databases">
        <authorList>
            <person name="Ferrari E."/>
            <person name="Walter M.C."/>
            <person name="Huptas C."/>
            <person name="Scherer S."/>
            <person name="Mueller-Herbst S."/>
        </authorList>
    </citation>
    <scope>NUCLEOTIDE SEQUENCE [LARGE SCALE GENOMIC DNA]</scope>
    <source>
        <strain evidence="2">LWP01</strain>
    </source>
</reference>
<organism evidence="1 2">
    <name type="scientific">Listeria weihenstephanensis</name>
    <dbReference type="NCBI Taxonomy" id="1006155"/>
    <lineage>
        <taxon>Bacteria</taxon>
        <taxon>Bacillati</taxon>
        <taxon>Bacillota</taxon>
        <taxon>Bacilli</taxon>
        <taxon>Bacillales</taxon>
        <taxon>Listeriaceae</taxon>
        <taxon>Listeria</taxon>
    </lineage>
</organism>
<evidence type="ECO:0000313" key="2">
    <source>
        <dbReference type="Proteomes" id="UP000223060"/>
    </source>
</evidence>
<name>A0A1S7FVJ7_9LIST</name>
<dbReference type="AlphaFoldDB" id="A0A1S7FVJ7"/>
<keyword evidence="2" id="KW-1185">Reference proteome</keyword>
<sequence length="158" mass="18570">MHEYRITKYNPKYRNVKGVFEREEWTSYSDIGQVFNGVKLTANEYVATEEKYISAILLMMVCENVKTMFLKNVEMDSCDFEATFEVREGAALDVSEIPVLCQLILREHIWAKLESERMFVHFGYDFYMYIGVADKCDDVLAKISDLGLYVEEYRSPYE</sequence>
<evidence type="ECO:0000313" key="1">
    <source>
        <dbReference type="EMBL" id="AQY51484.1"/>
    </source>
</evidence>
<dbReference type="EMBL" id="CP011102">
    <property type="protein sequence ID" value="AQY51484.1"/>
    <property type="molecule type" value="Genomic_DNA"/>
</dbReference>
<gene>
    <name evidence="1" type="ORF">UE46_10855</name>
</gene>
<dbReference type="RefSeq" id="WP_036062839.1">
    <property type="nucleotide sequence ID" value="NZ_CP011102.1"/>
</dbReference>
<dbReference type="KEGG" id="lwi:UE46_10855"/>
<dbReference type="Proteomes" id="UP000223060">
    <property type="component" value="Chromosome"/>
</dbReference>
<proteinExistence type="predicted"/>